<dbReference type="InterPro" id="IPR018247">
    <property type="entry name" value="EF_Hand_1_Ca_BS"/>
</dbReference>
<comment type="subcellular location">
    <subcellularLocation>
        <location evidence="5">Secreted</location>
    </subcellularLocation>
    <subcellularLocation>
        <location evidence="5">Bacterial flagellum</location>
    </subcellularLocation>
</comment>
<keyword evidence="8" id="KW-0966">Cell projection</keyword>
<comment type="subunit">
    <text evidence="2 5">Homopentamer.</text>
</comment>
<dbReference type="PANTHER" id="PTHR30288">
    <property type="entry name" value="FLAGELLAR CAP/ASSEMBLY PROTEIN FLID"/>
    <property type="match status" value="1"/>
</dbReference>
<organism evidence="8 9">
    <name type="scientific">Halopseudomonas phragmitis</name>
    <dbReference type="NCBI Taxonomy" id="1931241"/>
    <lineage>
        <taxon>Bacteria</taxon>
        <taxon>Pseudomonadati</taxon>
        <taxon>Pseudomonadota</taxon>
        <taxon>Gammaproteobacteria</taxon>
        <taxon>Pseudomonadales</taxon>
        <taxon>Pseudomonadaceae</taxon>
        <taxon>Halopseudomonas</taxon>
    </lineage>
</organism>
<evidence type="ECO:0000256" key="1">
    <source>
        <dbReference type="ARBA" id="ARBA00009764"/>
    </source>
</evidence>
<sequence length="443" mass="47238">MNIDSDYARSMAEQLASYDVQPGLARVRRNEANYRAQLDAVTKLESALRTFRSAVTGLKSGGKTMLVNSASFSQEGYATANVKANAVPGNYQFFVEQLASQHQIALQGLQDGDIEATGSLQIDLGGESFSIDLSAADSSGDGVVSLAELSAAINGASDNAGVQATLVRSNGEVSLVLTSENSGASNAIGLSLSGAGPGSANFADAVANPLELSAARDARVRLGGETGLLLTSSSNTFDELIDGVSLTFNRTHSAGDTPLTVEVGQDSEATQAQVKTFIDAYNSLVASLKGLTASGGENSTRGPLAGDSSVRAIQEMLNRTLRNEFDGMRLMDFGISADRNGRLSLDSSRFDAAVAANPEGLNKLFSGKDNLIDSLDKSLHLYTNVTTGVLKNRKESINLMLRRTDQQMSTLEQQYDRYYNRYLKQYTNMMQMMAAMQQTQGMF</sequence>
<dbReference type="Pfam" id="PF02465">
    <property type="entry name" value="FliD_N"/>
    <property type="match status" value="1"/>
</dbReference>
<feature type="domain" description="Flagellar hook-associated protein 2 N-terminal" evidence="6">
    <location>
        <begin position="10"/>
        <end position="102"/>
    </location>
</feature>
<dbReference type="Proteomes" id="UP000243488">
    <property type="component" value="Chromosome"/>
</dbReference>
<dbReference type="STRING" id="1931241.BVH74_02795"/>
<feature type="domain" description="Flagellar hook-associated protein 2 C-terminal" evidence="7">
    <location>
        <begin position="215"/>
        <end position="438"/>
    </location>
</feature>
<keyword evidence="9" id="KW-1185">Reference proteome</keyword>
<dbReference type="InterPro" id="IPR003481">
    <property type="entry name" value="FliD_N"/>
</dbReference>
<keyword evidence="8" id="KW-0282">Flagellum</keyword>
<evidence type="ECO:0000256" key="2">
    <source>
        <dbReference type="ARBA" id="ARBA00011255"/>
    </source>
</evidence>
<dbReference type="GO" id="GO:0005576">
    <property type="term" value="C:extracellular region"/>
    <property type="evidence" value="ECO:0007669"/>
    <property type="project" value="UniProtKB-SubCell"/>
</dbReference>
<evidence type="ECO:0000256" key="5">
    <source>
        <dbReference type="RuleBase" id="RU362066"/>
    </source>
</evidence>
<dbReference type="Pfam" id="PF07195">
    <property type="entry name" value="FliD_C"/>
    <property type="match status" value="1"/>
</dbReference>
<comment type="function">
    <text evidence="5">Required for morphogenesis and for the elongation of the flagellar filament by facilitating polymerization of the flagellin monomers at the tip of growing filament. Forms a capping structure, which prevents flagellin subunits (transported through the central channel of the flagellum) from leaking out without polymerization at the distal end.</text>
</comment>
<name>A0A1V0B1H9_9GAMM</name>
<dbReference type="PROSITE" id="PS00018">
    <property type="entry name" value="EF_HAND_1"/>
    <property type="match status" value="1"/>
</dbReference>
<accession>A0A1V0B1H9</accession>
<dbReference type="GO" id="GO:0007155">
    <property type="term" value="P:cell adhesion"/>
    <property type="evidence" value="ECO:0007669"/>
    <property type="project" value="InterPro"/>
</dbReference>
<dbReference type="InterPro" id="IPR010809">
    <property type="entry name" value="FliD_C"/>
</dbReference>
<dbReference type="GO" id="GO:0071973">
    <property type="term" value="P:bacterial-type flagellum-dependent cell motility"/>
    <property type="evidence" value="ECO:0007669"/>
    <property type="project" value="TreeGrafter"/>
</dbReference>
<keyword evidence="4 5" id="KW-0975">Bacterial flagellum</keyword>
<evidence type="ECO:0000256" key="3">
    <source>
        <dbReference type="ARBA" id="ARBA00023054"/>
    </source>
</evidence>
<dbReference type="GO" id="GO:0009421">
    <property type="term" value="C:bacterial-type flagellum filament cap"/>
    <property type="evidence" value="ECO:0007669"/>
    <property type="project" value="InterPro"/>
</dbReference>
<feature type="coiled-coil region" evidence="5">
    <location>
        <begin position="394"/>
        <end position="421"/>
    </location>
</feature>
<dbReference type="KEGG" id="ppha:BVH74_02795"/>
<dbReference type="EMBL" id="CP020100">
    <property type="protein sequence ID" value="AQZ93751.1"/>
    <property type="molecule type" value="Genomic_DNA"/>
</dbReference>
<keyword evidence="5" id="KW-0964">Secreted</keyword>
<evidence type="ECO:0000256" key="4">
    <source>
        <dbReference type="ARBA" id="ARBA00023143"/>
    </source>
</evidence>
<dbReference type="PANTHER" id="PTHR30288:SF0">
    <property type="entry name" value="FLAGELLAR HOOK-ASSOCIATED PROTEIN 2"/>
    <property type="match status" value="1"/>
</dbReference>
<dbReference type="AlphaFoldDB" id="A0A1V0B1H9"/>
<dbReference type="InterPro" id="IPR040026">
    <property type="entry name" value="FliD"/>
</dbReference>
<keyword evidence="8" id="KW-0969">Cilium</keyword>
<keyword evidence="3 5" id="KW-0175">Coiled coil</keyword>
<evidence type="ECO:0000313" key="8">
    <source>
        <dbReference type="EMBL" id="AQZ93751.1"/>
    </source>
</evidence>
<reference evidence="8 9" key="1">
    <citation type="submission" date="2017-03" db="EMBL/GenBank/DDBJ databases">
        <title>Complete genome sequence of the novel DNRA strain Pseudomonas sp. S-6-2 isolated from Chinese polluted river sediment. Journal of Biotechnology.</title>
        <authorList>
            <person name="Li J."/>
            <person name="Xiang F."/>
            <person name="Wang L."/>
            <person name="Xi L."/>
            <person name="Liu J."/>
        </authorList>
    </citation>
    <scope>NUCLEOTIDE SEQUENCE [LARGE SCALE GENOMIC DNA]</scope>
    <source>
        <strain evidence="8 9">S-6-2</strain>
    </source>
</reference>
<evidence type="ECO:0000313" key="9">
    <source>
        <dbReference type="Proteomes" id="UP000243488"/>
    </source>
</evidence>
<protein>
    <recommendedName>
        <fullName evidence="5">Flagellar hook-associated protein 2</fullName>
        <shortName evidence="5">HAP2</shortName>
    </recommendedName>
    <alternativeName>
        <fullName evidence="5">Flagellar cap protein</fullName>
    </alternativeName>
</protein>
<comment type="similarity">
    <text evidence="1 5">Belongs to the FliD family.</text>
</comment>
<dbReference type="RefSeq" id="WP_080048609.1">
    <property type="nucleotide sequence ID" value="NZ_CP020100.1"/>
</dbReference>
<proteinExistence type="inferred from homology"/>
<evidence type="ECO:0000259" key="7">
    <source>
        <dbReference type="Pfam" id="PF07195"/>
    </source>
</evidence>
<dbReference type="GO" id="GO:0009424">
    <property type="term" value="C:bacterial-type flagellum hook"/>
    <property type="evidence" value="ECO:0007669"/>
    <property type="project" value="UniProtKB-UniRule"/>
</dbReference>
<evidence type="ECO:0000259" key="6">
    <source>
        <dbReference type="Pfam" id="PF02465"/>
    </source>
</evidence>
<gene>
    <name evidence="8" type="ORF">BVH74_02795</name>
</gene>